<name>A0AA39F9M8_9HYME</name>
<dbReference type="SMART" id="SM00696">
    <property type="entry name" value="DM9"/>
    <property type="match status" value="1"/>
</dbReference>
<organism evidence="1 2">
    <name type="scientific">Microctonus aethiopoides</name>
    <dbReference type="NCBI Taxonomy" id="144406"/>
    <lineage>
        <taxon>Eukaryota</taxon>
        <taxon>Metazoa</taxon>
        <taxon>Ecdysozoa</taxon>
        <taxon>Arthropoda</taxon>
        <taxon>Hexapoda</taxon>
        <taxon>Insecta</taxon>
        <taxon>Pterygota</taxon>
        <taxon>Neoptera</taxon>
        <taxon>Endopterygota</taxon>
        <taxon>Hymenoptera</taxon>
        <taxon>Apocrita</taxon>
        <taxon>Ichneumonoidea</taxon>
        <taxon>Braconidae</taxon>
        <taxon>Euphorinae</taxon>
        <taxon>Microctonus</taxon>
    </lineage>
</organism>
<accession>A0AA39F9M8</accession>
<dbReference type="EMBL" id="JAQQBS010001422">
    <property type="protein sequence ID" value="KAK0165471.1"/>
    <property type="molecule type" value="Genomic_DNA"/>
</dbReference>
<dbReference type="InterPro" id="IPR006616">
    <property type="entry name" value="DM9_repeat"/>
</dbReference>
<dbReference type="Proteomes" id="UP001168990">
    <property type="component" value="Unassembled WGS sequence"/>
</dbReference>
<keyword evidence="2" id="KW-1185">Reference proteome</keyword>
<evidence type="ECO:0000313" key="2">
    <source>
        <dbReference type="Proteomes" id="UP001168990"/>
    </source>
</evidence>
<comment type="caution">
    <text evidence="1">The sequence shown here is derived from an EMBL/GenBank/DDBJ whole genome shotgun (WGS) entry which is preliminary data.</text>
</comment>
<evidence type="ECO:0000313" key="1">
    <source>
        <dbReference type="EMBL" id="KAK0165471.1"/>
    </source>
</evidence>
<reference evidence="1" key="2">
    <citation type="submission" date="2023-03" db="EMBL/GenBank/DDBJ databases">
        <authorList>
            <person name="Inwood S.N."/>
            <person name="Skelly J.G."/>
            <person name="Guhlin J."/>
            <person name="Harrop T.W.R."/>
            <person name="Goldson S.G."/>
            <person name="Dearden P.K."/>
        </authorList>
    </citation>
    <scope>NUCLEOTIDE SEQUENCE</scope>
    <source>
        <strain evidence="1">Irish</strain>
        <tissue evidence="1">Whole body</tissue>
    </source>
</reference>
<protein>
    <submittedName>
        <fullName evidence="1">Uncharacterized protein</fullName>
    </submittedName>
</protein>
<dbReference type="AlphaFoldDB" id="A0AA39F9M8"/>
<proteinExistence type="predicted"/>
<gene>
    <name evidence="1" type="ORF">PV328_003978</name>
</gene>
<sequence length="152" mass="17301">MELPSKEYEWVVFTPDLFNDTRLVRLRDDPSEISVVARLIYNDGREIPCEGRINLEEKTIEPIVQHYDKKTPVQVLLIESGKVKWIPSSNGAVSDNAIVGGKSQTKEKLYVCMKHVLKSTKLIGTMEPSTQSCHGDYFSPVHENYKLLIHEA</sequence>
<reference evidence="1" key="1">
    <citation type="journal article" date="2023" name="bioRxiv">
        <title>Scaffold-level genome assemblies of two parasitoid biocontrol wasps reveal the parthenogenesis mechanism and an associated novel virus.</title>
        <authorList>
            <person name="Inwood S."/>
            <person name="Skelly J."/>
            <person name="Guhlin J."/>
            <person name="Harrop T."/>
            <person name="Goldson S."/>
            <person name="Dearden P."/>
        </authorList>
    </citation>
    <scope>NUCLEOTIDE SEQUENCE</scope>
    <source>
        <strain evidence="1">Irish</strain>
        <tissue evidence="1">Whole body</tissue>
    </source>
</reference>
<dbReference type="Pfam" id="PF11901">
    <property type="entry name" value="DM9"/>
    <property type="match status" value="1"/>
</dbReference>